<feature type="region of interest" description="Disordered" evidence="2">
    <location>
        <begin position="97"/>
        <end position="136"/>
    </location>
</feature>
<dbReference type="OrthoDB" id="3946700at2759"/>
<feature type="compositionally biased region" description="Polar residues" evidence="2">
    <location>
        <begin position="164"/>
        <end position="174"/>
    </location>
</feature>
<feature type="region of interest" description="Disordered" evidence="2">
    <location>
        <begin position="156"/>
        <end position="321"/>
    </location>
</feature>
<dbReference type="AlphaFoldDB" id="A0A6A6V7F2"/>
<dbReference type="EMBL" id="MU006581">
    <property type="protein sequence ID" value="KAF2745644.1"/>
    <property type="molecule type" value="Genomic_DNA"/>
</dbReference>
<feature type="compositionally biased region" description="Basic and acidic residues" evidence="2">
    <location>
        <begin position="440"/>
        <end position="469"/>
    </location>
</feature>
<feature type="region of interest" description="Disordered" evidence="2">
    <location>
        <begin position="436"/>
        <end position="470"/>
    </location>
</feature>
<evidence type="ECO:0000313" key="3">
    <source>
        <dbReference type="EMBL" id="KAF2745644.1"/>
    </source>
</evidence>
<name>A0A6A6V7F2_9PLEO</name>
<gene>
    <name evidence="3" type="ORF">M011DRAFT_130882</name>
</gene>
<feature type="compositionally biased region" description="Basic and acidic residues" evidence="2">
    <location>
        <begin position="97"/>
        <end position="125"/>
    </location>
</feature>
<feature type="compositionally biased region" description="Low complexity" evidence="2">
    <location>
        <begin position="265"/>
        <end position="303"/>
    </location>
</feature>
<protein>
    <submittedName>
        <fullName evidence="3">Uncharacterized protein</fullName>
    </submittedName>
</protein>
<proteinExistence type="predicted"/>
<accession>A0A6A6V7F2</accession>
<feature type="coiled-coil region" evidence="1">
    <location>
        <begin position="500"/>
        <end position="557"/>
    </location>
</feature>
<evidence type="ECO:0000313" key="4">
    <source>
        <dbReference type="Proteomes" id="UP000799440"/>
    </source>
</evidence>
<dbReference type="Proteomes" id="UP000799440">
    <property type="component" value="Unassembled WGS sequence"/>
</dbReference>
<feature type="compositionally biased region" description="Basic residues" evidence="2">
    <location>
        <begin position="29"/>
        <end position="42"/>
    </location>
</feature>
<feature type="compositionally biased region" description="Basic and acidic residues" evidence="2">
    <location>
        <begin position="220"/>
        <end position="244"/>
    </location>
</feature>
<keyword evidence="1" id="KW-0175">Coiled coil</keyword>
<sequence length="563" mass="63244">MGVPMYRPTPSVAAERERAPQDLTAHARSPIRRHAPNYRRARPTSLRSDAARTSTRTSHTAVSLRGLRPATDADTRAYAGSRHSRARLAQLLRDARQSELRAARQERDPSPADRRDSNERIDSMHGDGPSFDPRAGEPNWAVAELIAAEFIQQHETPSDVLADSQESSVRNTQAFLDEMGSSSQYTSSFTSEAGTRRRRSSGPDTADMPPLRRVRRRRSIVHDVPRDSAHDSGEVDGLGDRDRSISPVDDQWGPFLSTVRPDPVAPSADSSFTSAAASASFTNSSLPGSRAGSSNSNSASSSSTHLTWPHDAPGDWFCATDGESESEDELLLRARARRDRRTRPHLQRETSFSVPADESYLFEVPPLPTWRGETYVRSLNSRRSSQVDARDAPADDSSDEWDPELRYARNVLQRLSRRNVPDDFWASVGLTRSMVADDAEPQRRASLDSEDTARPPRRRDEEPTGEHAIRNMSWPTIREMFETRSRSPVSRVAPRALPNMTHSREQIEQLSEQVDQLEQDLADAPPHPTSVQALRHMRRLREQVGHMREEVESMRGEDEWRES</sequence>
<feature type="compositionally biased region" description="Low complexity" evidence="2">
    <location>
        <begin position="181"/>
        <end position="191"/>
    </location>
</feature>
<feature type="region of interest" description="Disordered" evidence="2">
    <location>
        <begin position="379"/>
        <end position="401"/>
    </location>
</feature>
<evidence type="ECO:0000256" key="1">
    <source>
        <dbReference type="SAM" id="Coils"/>
    </source>
</evidence>
<feature type="region of interest" description="Disordered" evidence="2">
    <location>
        <begin position="1"/>
        <end position="84"/>
    </location>
</feature>
<keyword evidence="4" id="KW-1185">Reference proteome</keyword>
<reference evidence="3" key="1">
    <citation type="journal article" date="2020" name="Stud. Mycol.">
        <title>101 Dothideomycetes genomes: a test case for predicting lifestyles and emergence of pathogens.</title>
        <authorList>
            <person name="Haridas S."/>
            <person name="Albert R."/>
            <person name="Binder M."/>
            <person name="Bloem J."/>
            <person name="Labutti K."/>
            <person name="Salamov A."/>
            <person name="Andreopoulos B."/>
            <person name="Baker S."/>
            <person name="Barry K."/>
            <person name="Bills G."/>
            <person name="Bluhm B."/>
            <person name="Cannon C."/>
            <person name="Castanera R."/>
            <person name="Culley D."/>
            <person name="Daum C."/>
            <person name="Ezra D."/>
            <person name="Gonzalez J."/>
            <person name="Henrissat B."/>
            <person name="Kuo A."/>
            <person name="Liang C."/>
            <person name="Lipzen A."/>
            <person name="Lutzoni F."/>
            <person name="Magnuson J."/>
            <person name="Mondo S."/>
            <person name="Nolan M."/>
            <person name="Ohm R."/>
            <person name="Pangilinan J."/>
            <person name="Park H.-J."/>
            <person name="Ramirez L."/>
            <person name="Alfaro M."/>
            <person name="Sun H."/>
            <person name="Tritt A."/>
            <person name="Yoshinaga Y."/>
            <person name="Zwiers L.-H."/>
            <person name="Turgeon B."/>
            <person name="Goodwin S."/>
            <person name="Spatafora J."/>
            <person name="Crous P."/>
            <person name="Grigoriev I."/>
        </authorList>
    </citation>
    <scope>NUCLEOTIDE SEQUENCE</scope>
    <source>
        <strain evidence="3">CBS 119925</strain>
    </source>
</reference>
<organism evidence="3 4">
    <name type="scientific">Sporormia fimetaria CBS 119925</name>
    <dbReference type="NCBI Taxonomy" id="1340428"/>
    <lineage>
        <taxon>Eukaryota</taxon>
        <taxon>Fungi</taxon>
        <taxon>Dikarya</taxon>
        <taxon>Ascomycota</taxon>
        <taxon>Pezizomycotina</taxon>
        <taxon>Dothideomycetes</taxon>
        <taxon>Pleosporomycetidae</taxon>
        <taxon>Pleosporales</taxon>
        <taxon>Sporormiaceae</taxon>
        <taxon>Sporormia</taxon>
    </lineage>
</organism>
<evidence type="ECO:0000256" key="2">
    <source>
        <dbReference type="SAM" id="MobiDB-lite"/>
    </source>
</evidence>
<feature type="compositionally biased region" description="Low complexity" evidence="2">
    <location>
        <begin position="44"/>
        <end position="63"/>
    </location>
</feature>